<organism evidence="1">
    <name type="scientific">Woronichinia naegeliana WA131</name>
    <dbReference type="NCBI Taxonomy" id="2824559"/>
    <lineage>
        <taxon>Bacteria</taxon>
        <taxon>Bacillati</taxon>
        <taxon>Cyanobacteriota</taxon>
        <taxon>Cyanophyceae</taxon>
        <taxon>Synechococcales</taxon>
        <taxon>Coelosphaeriaceae</taxon>
        <taxon>Woronichinia</taxon>
    </lineage>
</organism>
<dbReference type="KEGG" id="wna:KA717_32510"/>
<proteinExistence type="predicted"/>
<sequence>MKSDKEETMMTAKLINVEGSKIKIELTLELSRSMLDTEINIQKGLNEVGCIASKEALKYLDTDGSPLKIGEEIWKSKGEQPKEYQTPYGEVIVNRHVYQRSVGGKTYCPLEREARIIITSTPLLAKQVSSKMSGMAGKEVKNDLLENHGRKVALSYIQRVRPLVDKSCCNQGSTGNPY</sequence>
<reference evidence="1" key="1">
    <citation type="submission" date="2021-04" db="EMBL/GenBank/DDBJ databases">
        <title>Genome sequence of Woronichinia naegeliana from Washington state freshwater lake bloom.</title>
        <authorList>
            <person name="Dreher T.W."/>
        </authorList>
    </citation>
    <scope>NUCLEOTIDE SEQUENCE</scope>
    <source>
        <strain evidence="1">WA131</strain>
    </source>
</reference>
<dbReference type="Proteomes" id="UP001065613">
    <property type="component" value="Chromosome"/>
</dbReference>
<gene>
    <name evidence="1" type="ORF">KA717_32510</name>
</gene>
<protein>
    <submittedName>
        <fullName evidence="1">Uncharacterized protein</fullName>
    </submittedName>
</protein>
<name>A0A977PUS1_9CYAN</name>
<accession>A0A977PUS1</accession>
<dbReference type="EMBL" id="CP073041">
    <property type="protein sequence ID" value="UXE60281.1"/>
    <property type="molecule type" value="Genomic_DNA"/>
</dbReference>
<evidence type="ECO:0000313" key="1">
    <source>
        <dbReference type="EMBL" id="UXE60281.1"/>
    </source>
</evidence>
<dbReference type="AlphaFoldDB" id="A0A977PUS1"/>